<protein>
    <submittedName>
        <fullName evidence="2">Uncharacterized protein</fullName>
    </submittedName>
</protein>
<proteinExistence type="predicted"/>
<dbReference type="AlphaFoldDB" id="A0AAD9UF59"/>
<evidence type="ECO:0000256" key="1">
    <source>
        <dbReference type="SAM" id="MobiDB-lite"/>
    </source>
</evidence>
<dbReference type="Proteomes" id="UP001209878">
    <property type="component" value="Unassembled WGS sequence"/>
</dbReference>
<evidence type="ECO:0000313" key="2">
    <source>
        <dbReference type="EMBL" id="KAK2187071.1"/>
    </source>
</evidence>
<feature type="compositionally biased region" description="Polar residues" evidence="1">
    <location>
        <begin position="12"/>
        <end position="21"/>
    </location>
</feature>
<accession>A0AAD9UF59</accession>
<gene>
    <name evidence="2" type="ORF">NP493_178g03034</name>
</gene>
<name>A0AAD9UF59_RIDPI</name>
<dbReference type="EMBL" id="JAODUO010000179">
    <property type="protein sequence ID" value="KAK2187071.1"/>
    <property type="molecule type" value="Genomic_DNA"/>
</dbReference>
<feature type="region of interest" description="Disordered" evidence="1">
    <location>
        <begin position="1"/>
        <end position="21"/>
    </location>
</feature>
<evidence type="ECO:0000313" key="3">
    <source>
        <dbReference type="Proteomes" id="UP001209878"/>
    </source>
</evidence>
<sequence>MQKMEQKRTQKKTQSVSRDVNGLLNTTIEQKRSQIVTKPHSGNCADTVQVLNVSCCNDLHR</sequence>
<reference evidence="2" key="1">
    <citation type="journal article" date="2023" name="Mol. Biol. Evol.">
        <title>Third-Generation Sequencing Reveals the Adaptive Role of the Epigenome in Three Deep-Sea Polychaetes.</title>
        <authorList>
            <person name="Perez M."/>
            <person name="Aroh O."/>
            <person name="Sun Y."/>
            <person name="Lan Y."/>
            <person name="Juniper S.K."/>
            <person name="Young C.R."/>
            <person name="Angers B."/>
            <person name="Qian P.Y."/>
        </authorList>
    </citation>
    <scope>NUCLEOTIDE SEQUENCE</scope>
    <source>
        <strain evidence="2">R07B-5</strain>
    </source>
</reference>
<organism evidence="2 3">
    <name type="scientific">Ridgeia piscesae</name>
    <name type="common">Tubeworm</name>
    <dbReference type="NCBI Taxonomy" id="27915"/>
    <lineage>
        <taxon>Eukaryota</taxon>
        <taxon>Metazoa</taxon>
        <taxon>Spiralia</taxon>
        <taxon>Lophotrochozoa</taxon>
        <taxon>Annelida</taxon>
        <taxon>Polychaeta</taxon>
        <taxon>Sedentaria</taxon>
        <taxon>Canalipalpata</taxon>
        <taxon>Sabellida</taxon>
        <taxon>Siboglinidae</taxon>
        <taxon>Ridgeia</taxon>
    </lineage>
</organism>
<keyword evidence="3" id="KW-1185">Reference proteome</keyword>
<comment type="caution">
    <text evidence="2">The sequence shown here is derived from an EMBL/GenBank/DDBJ whole genome shotgun (WGS) entry which is preliminary data.</text>
</comment>